<feature type="compositionally biased region" description="Low complexity" evidence="1">
    <location>
        <begin position="279"/>
        <end position="288"/>
    </location>
</feature>
<feature type="region of interest" description="Disordered" evidence="1">
    <location>
        <begin position="278"/>
        <end position="297"/>
    </location>
</feature>
<organism evidence="2 3">
    <name type="scientific">Coprinopsis marcescibilis</name>
    <name type="common">Agaric fungus</name>
    <name type="synonym">Psathyrella marcescibilis</name>
    <dbReference type="NCBI Taxonomy" id="230819"/>
    <lineage>
        <taxon>Eukaryota</taxon>
        <taxon>Fungi</taxon>
        <taxon>Dikarya</taxon>
        <taxon>Basidiomycota</taxon>
        <taxon>Agaricomycotina</taxon>
        <taxon>Agaricomycetes</taxon>
        <taxon>Agaricomycetidae</taxon>
        <taxon>Agaricales</taxon>
        <taxon>Agaricineae</taxon>
        <taxon>Psathyrellaceae</taxon>
        <taxon>Coprinopsis</taxon>
    </lineage>
</organism>
<sequence>MVKLTRPTAKISTLFGDPTEDELHVVVFAPRTVTPYVDQGSELPEFTQYKNTVGTKGHVPSVGATSSGYREVQMDQGQTIYDGLKAPYGPLTVAPPITIFHRIFQQFLKLVDDDSTQVTTADLVRMENFTYMLSTLHTTEATFNATCWLHLTGILGREVTQEEDTDRICADGCYFVRIGEARVPIVIYEGKTMLGNEDQRLYDLTRVFVALRKCVNELEDYHRSLDNVPPFVEGKPHPWYFPYTNSYTTKAGVVVYFRYICALEQDPQCVTYLAELDGSEGSQGSKGSEGSRESKRSKKLVVVKFVT</sequence>
<dbReference type="EMBL" id="ML210186">
    <property type="protein sequence ID" value="TFK25462.1"/>
    <property type="molecule type" value="Genomic_DNA"/>
</dbReference>
<evidence type="ECO:0008006" key="4">
    <source>
        <dbReference type="Google" id="ProtNLM"/>
    </source>
</evidence>
<evidence type="ECO:0000313" key="2">
    <source>
        <dbReference type="EMBL" id="TFK25462.1"/>
    </source>
</evidence>
<reference evidence="2 3" key="1">
    <citation type="journal article" date="2019" name="Nat. Ecol. Evol.">
        <title>Megaphylogeny resolves global patterns of mushroom evolution.</title>
        <authorList>
            <person name="Varga T."/>
            <person name="Krizsan K."/>
            <person name="Foldi C."/>
            <person name="Dima B."/>
            <person name="Sanchez-Garcia M."/>
            <person name="Sanchez-Ramirez S."/>
            <person name="Szollosi G.J."/>
            <person name="Szarkandi J.G."/>
            <person name="Papp V."/>
            <person name="Albert L."/>
            <person name="Andreopoulos W."/>
            <person name="Angelini C."/>
            <person name="Antonin V."/>
            <person name="Barry K.W."/>
            <person name="Bougher N.L."/>
            <person name="Buchanan P."/>
            <person name="Buyck B."/>
            <person name="Bense V."/>
            <person name="Catcheside P."/>
            <person name="Chovatia M."/>
            <person name="Cooper J."/>
            <person name="Damon W."/>
            <person name="Desjardin D."/>
            <person name="Finy P."/>
            <person name="Geml J."/>
            <person name="Haridas S."/>
            <person name="Hughes K."/>
            <person name="Justo A."/>
            <person name="Karasinski D."/>
            <person name="Kautmanova I."/>
            <person name="Kiss B."/>
            <person name="Kocsube S."/>
            <person name="Kotiranta H."/>
            <person name="LaButti K.M."/>
            <person name="Lechner B.E."/>
            <person name="Liimatainen K."/>
            <person name="Lipzen A."/>
            <person name="Lukacs Z."/>
            <person name="Mihaltcheva S."/>
            <person name="Morgado L.N."/>
            <person name="Niskanen T."/>
            <person name="Noordeloos M.E."/>
            <person name="Ohm R.A."/>
            <person name="Ortiz-Santana B."/>
            <person name="Ovrebo C."/>
            <person name="Racz N."/>
            <person name="Riley R."/>
            <person name="Savchenko A."/>
            <person name="Shiryaev A."/>
            <person name="Soop K."/>
            <person name="Spirin V."/>
            <person name="Szebenyi C."/>
            <person name="Tomsovsky M."/>
            <person name="Tulloss R.E."/>
            <person name="Uehling J."/>
            <person name="Grigoriev I.V."/>
            <person name="Vagvolgyi C."/>
            <person name="Papp T."/>
            <person name="Martin F.M."/>
            <person name="Miettinen O."/>
            <person name="Hibbett D.S."/>
            <person name="Nagy L.G."/>
        </authorList>
    </citation>
    <scope>NUCLEOTIDE SEQUENCE [LARGE SCALE GENOMIC DNA]</scope>
    <source>
        <strain evidence="2 3">CBS 121175</strain>
    </source>
</reference>
<evidence type="ECO:0000256" key="1">
    <source>
        <dbReference type="SAM" id="MobiDB-lite"/>
    </source>
</evidence>
<dbReference type="AlphaFoldDB" id="A0A5C3KYE0"/>
<gene>
    <name evidence="2" type="ORF">FA15DRAFT_755845</name>
</gene>
<keyword evidence="3" id="KW-1185">Reference proteome</keyword>
<proteinExistence type="predicted"/>
<dbReference type="Proteomes" id="UP000307440">
    <property type="component" value="Unassembled WGS sequence"/>
</dbReference>
<accession>A0A5C3KYE0</accession>
<evidence type="ECO:0000313" key="3">
    <source>
        <dbReference type="Proteomes" id="UP000307440"/>
    </source>
</evidence>
<protein>
    <recommendedName>
        <fullName evidence="4">Fungal-type protein kinase domain-containing protein</fullName>
    </recommendedName>
</protein>
<dbReference type="OrthoDB" id="3261131at2759"/>
<dbReference type="STRING" id="230819.A0A5C3KYE0"/>
<name>A0A5C3KYE0_COPMA</name>